<dbReference type="EMBL" id="JACBKZ010000002">
    <property type="protein sequence ID" value="KAF5958333.1"/>
    <property type="molecule type" value="Genomic_DNA"/>
</dbReference>
<gene>
    <name evidence="1" type="ORF">HYC85_005558</name>
</gene>
<reference evidence="2" key="1">
    <citation type="journal article" date="2020" name="Nat. Commun.">
        <title>Genome assembly of wild tea tree DASZ reveals pedigree and selection history of tea varieties.</title>
        <authorList>
            <person name="Zhang W."/>
            <person name="Zhang Y."/>
            <person name="Qiu H."/>
            <person name="Guo Y."/>
            <person name="Wan H."/>
            <person name="Zhang X."/>
            <person name="Scossa F."/>
            <person name="Alseekh S."/>
            <person name="Zhang Q."/>
            <person name="Wang P."/>
            <person name="Xu L."/>
            <person name="Schmidt M.H."/>
            <person name="Jia X."/>
            <person name="Li D."/>
            <person name="Zhu A."/>
            <person name="Guo F."/>
            <person name="Chen W."/>
            <person name="Ni D."/>
            <person name="Usadel B."/>
            <person name="Fernie A.R."/>
            <person name="Wen W."/>
        </authorList>
    </citation>
    <scope>NUCLEOTIDE SEQUENCE [LARGE SCALE GENOMIC DNA]</scope>
    <source>
        <strain evidence="2">cv. G240</strain>
    </source>
</reference>
<dbReference type="Proteomes" id="UP000593564">
    <property type="component" value="Unassembled WGS sequence"/>
</dbReference>
<comment type="caution">
    <text evidence="1">The sequence shown here is derived from an EMBL/GenBank/DDBJ whole genome shotgun (WGS) entry which is preliminary data.</text>
</comment>
<sequence>MTHYHSLHPTPSRMTRYHDTIVHTTHTALTHQHIITEPNINTKYITPHIQNPINHNLNKLKTLIH</sequence>
<organism evidence="1 2">
    <name type="scientific">Camellia sinensis</name>
    <name type="common">Tea plant</name>
    <name type="synonym">Thea sinensis</name>
    <dbReference type="NCBI Taxonomy" id="4442"/>
    <lineage>
        <taxon>Eukaryota</taxon>
        <taxon>Viridiplantae</taxon>
        <taxon>Streptophyta</taxon>
        <taxon>Embryophyta</taxon>
        <taxon>Tracheophyta</taxon>
        <taxon>Spermatophyta</taxon>
        <taxon>Magnoliopsida</taxon>
        <taxon>eudicotyledons</taxon>
        <taxon>Gunneridae</taxon>
        <taxon>Pentapetalae</taxon>
        <taxon>asterids</taxon>
        <taxon>Ericales</taxon>
        <taxon>Theaceae</taxon>
        <taxon>Camellia</taxon>
    </lineage>
</organism>
<evidence type="ECO:0000313" key="1">
    <source>
        <dbReference type="EMBL" id="KAF5958333.1"/>
    </source>
</evidence>
<accession>A0A7J7HZU4</accession>
<protein>
    <submittedName>
        <fullName evidence="1">Uncharacterized protein</fullName>
    </submittedName>
</protein>
<keyword evidence="2" id="KW-1185">Reference proteome</keyword>
<proteinExistence type="predicted"/>
<dbReference type="AlphaFoldDB" id="A0A7J7HZU4"/>
<reference evidence="1 2" key="2">
    <citation type="submission" date="2020-07" db="EMBL/GenBank/DDBJ databases">
        <title>Genome assembly of wild tea tree DASZ reveals pedigree and selection history of tea varieties.</title>
        <authorList>
            <person name="Zhang W."/>
        </authorList>
    </citation>
    <scope>NUCLEOTIDE SEQUENCE [LARGE SCALE GENOMIC DNA]</scope>
    <source>
        <strain evidence="2">cv. G240</strain>
        <tissue evidence="1">Leaf</tissue>
    </source>
</reference>
<evidence type="ECO:0000313" key="2">
    <source>
        <dbReference type="Proteomes" id="UP000593564"/>
    </source>
</evidence>
<name>A0A7J7HZU4_CAMSI</name>